<dbReference type="EMBL" id="VXIS01000160">
    <property type="protein sequence ID" value="KAA8900003.1"/>
    <property type="molecule type" value="Genomic_DNA"/>
</dbReference>
<feature type="transmembrane region" description="Helical" evidence="2">
    <location>
        <begin position="47"/>
        <end position="70"/>
    </location>
</feature>
<evidence type="ECO:0008006" key="5">
    <source>
        <dbReference type="Google" id="ProtNLM"/>
    </source>
</evidence>
<reference evidence="3 4" key="1">
    <citation type="submission" date="2019-09" db="EMBL/GenBank/DDBJ databases">
        <title>Draft genome of the ectomycorrhizal ascomycete Sphaerosporella brunnea.</title>
        <authorList>
            <consortium name="DOE Joint Genome Institute"/>
            <person name="Benucci G.M."/>
            <person name="Marozzi G."/>
            <person name="Antonielli L."/>
            <person name="Sanchez S."/>
            <person name="Marco P."/>
            <person name="Wang X."/>
            <person name="Falini L.B."/>
            <person name="Barry K."/>
            <person name="Haridas S."/>
            <person name="Lipzen A."/>
            <person name="Labutti K."/>
            <person name="Grigoriev I.V."/>
            <person name="Murat C."/>
            <person name="Martin F."/>
            <person name="Albertini E."/>
            <person name="Donnini D."/>
            <person name="Bonito G."/>
        </authorList>
    </citation>
    <scope>NUCLEOTIDE SEQUENCE [LARGE SCALE GENOMIC DNA]</scope>
    <source>
        <strain evidence="3 4">Sb_GMNB300</strain>
    </source>
</reference>
<accession>A0A5J5EQ30</accession>
<feature type="transmembrane region" description="Helical" evidence="2">
    <location>
        <begin position="131"/>
        <end position="156"/>
    </location>
</feature>
<dbReference type="AlphaFoldDB" id="A0A5J5EQ30"/>
<name>A0A5J5EQ30_9PEZI</name>
<feature type="transmembrane region" description="Helical" evidence="2">
    <location>
        <begin position="14"/>
        <end position="35"/>
    </location>
</feature>
<feature type="compositionally biased region" description="Basic and acidic residues" evidence="1">
    <location>
        <begin position="166"/>
        <end position="177"/>
    </location>
</feature>
<organism evidence="3 4">
    <name type="scientific">Sphaerosporella brunnea</name>
    <dbReference type="NCBI Taxonomy" id="1250544"/>
    <lineage>
        <taxon>Eukaryota</taxon>
        <taxon>Fungi</taxon>
        <taxon>Dikarya</taxon>
        <taxon>Ascomycota</taxon>
        <taxon>Pezizomycotina</taxon>
        <taxon>Pezizomycetes</taxon>
        <taxon>Pezizales</taxon>
        <taxon>Pyronemataceae</taxon>
        <taxon>Sphaerosporella</taxon>
    </lineage>
</organism>
<comment type="caution">
    <text evidence="3">The sequence shown here is derived from an EMBL/GenBank/DDBJ whole genome shotgun (WGS) entry which is preliminary data.</text>
</comment>
<dbReference type="OrthoDB" id="5425683at2759"/>
<sequence length="214" mass="23397">MPRPPPGSPTRKEALFGVLLVCVITIFCIFILAAAKIARELKSEIPVFWAILYTTALAILSLLYLTVLVAYYRPLSVHASTFAVNFVLGVAWAIAVVAELMDPNNVFPSRMEHVQKEGRKGESERLFHARVALSGVVGLLLLVMSLVGSMRVLGIIGHSRPRVRGRDSFELEGRDRGNPSSPEPAPRNQNTIRLVLARVGIVKDRSTATTSAVL</sequence>
<feature type="region of interest" description="Disordered" evidence="1">
    <location>
        <begin position="166"/>
        <end position="189"/>
    </location>
</feature>
<feature type="transmembrane region" description="Helical" evidence="2">
    <location>
        <begin position="82"/>
        <end position="101"/>
    </location>
</feature>
<keyword evidence="2" id="KW-0472">Membrane</keyword>
<evidence type="ECO:0000313" key="3">
    <source>
        <dbReference type="EMBL" id="KAA8900003.1"/>
    </source>
</evidence>
<protein>
    <recommendedName>
        <fullName evidence="5">MARVEL domain-containing protein</fullName>
    </recommendedName>
</protein>
<gene>
    <name evidence="3" type="ORF">FN846DRAFT_909421</name>
</gene>
<keyword evidence="2" id="KW-1133">Transmembrane helix</keyword>
<evidence type="ECO:0000256" key="2">
    <source>
        <dbReference type="SAM" id="Phobius"/>
    </source>
</evidence>
<evidence type="ECO:0000313" key="4">
    <source>
        <dbReference type="Proteomes" id="UP000326924"/>
    </source>
</evidence>
<evidence type="ECO:0000256" key="1">
    <source>
        <dbReference type="SAM" id="MobiDB-lite"/>
    </source>
</evidence>
<keyword evidence="2" id="KW-0812">Transmembrane</keyword>
<proteinExistence type="predicted"/>
<dbReference type="Proteomes" id="UP000326924">
    <property type="component" value="Unassembled WGS sequence"/>
</dbReference>
<dbReference type="InParanoid" id="A0A5J5EQ30"/>
<keyword evidence="4" id="KW-1185">Reference proteome</keyword>